<feature type="repeat" description="WD" evidence="3">
    <location>
        <begin position="736"/>
        <end position="770"/>
    </location>
</feature>
<gene>
    <name evidence="6" type="ORF">BLA60_17405</name>
</gene>
<sequence length="1150" mass="123694">MLRAGLLPHLKDRVPLDDAKLWQHLLLTPTGQPCHELARRLGDRAGAVQEGLAERMVREPASLTDALRAALTPPHTRMVIVVDQFEEVFTLCTDEYERRAFIQALCLAADGTSAQSPPALVVLGLRADFDGRCAAYPELLTAMQDSQMMIGPMTYHELTAAVLGPAEAVGLTVEPGLVRTILNDLYRDAVSGDDVPSYDPRRLPLLAHALRTTCDNRDHNTLTHAGYHKGGRINSAIATTAETIYLSCDKAQQDAIQYVLLQMIKVGDGTEDTRRIVEFDTLVNDAPDPDASFTVLKDLVAKRLVVAGEDALDRNTVEIIHEALIRAWPRLADWITANRSGLLIGQQLREAAEAWERDGEDDAGLYRGGRLATAREWAESPARSTKISPLVQRFLTASIQHEQDEQAAARRRVRRLRQLVAGLTAVLVVAIVASIGVLVSARAAFKLRDVETSRQAAGAAMREHRNDPPLATQISLAAYRISPTIEARGSLLSLAADTFAVPLTGHTNIIEKVAYSSDGRAVASGGKDGSVRLWGTADPHSPTRPRVVLDNAGIVWALAFGHGRSSRLLAAGTEDGSVRLWDVTDVSQPQAEFHGHAGAVFGIAFSPDGHLMATVGGDQTIRLWDVSDPHQPSRVRTLSPRSGNVLAVAFSPDGRTLASGGDDGLVRLWDVSTPQATHALDTVDGHTGAVRSLVFSQDGRTLASGSFDTTARLWDVTDPANATELSVLGGTTTLPVPTVAFSPDGRTLATGSWDGVLRLWNVTNPREPFVMTSYPGHTSGISSVHFSPDGRTVVTGSADHTVRLWDMPPPLIAAHPAPILFVALDPSRRILATASADHTASLWDVTNPDRMRRLATLGDHDDDVQAVAFSPDGNLLATASTDRTVKLWNVTNHSEPKFVVTLTNAVSLTAVAFSPDGRTVAAGGSDATIELWDVTDPTGPARLSPITGVGDFVNTLAISENSSGRMIMVTGNADDTARLWDVTDPRDPRALDVIRTGHDVVPVAFSPDAHILAVAGTGREATLWDTSDPTELTLIGKMPDQLRGTMSIAFSPDGKTLATGGLDGTLHLWDLADPRNPSALGALVGHRGVAEWISFRDEHTLVSGSGDGTARLWEIDPERAATRICHNIRHDITQAEWDSYFPGMSYQPPC</sequence>
<dbReference type="InterPro" id="IPR001680">
    <property type="entry name" value="WD40_rpt"/>
</dbReference>
<feature type="transmembrane region" description="Helical" evidence="4">
    <location>
        <begin position="419"/>
        <end position="445"/>
    </location>
</feature>
<keyword evidence="1 3" id="KW-0853">WD repeat</keyword>
<evidence type="ECO:0000313" key="6">
    <source>
        <dbReference type="EMBL" id="OLF10306.1"/>
    </source>
</evidence>
<dbReference type="InterPro" id="IPR036322">
    <property type="entry name" value="WD40_repeat_dom_sf"/>
</dbReference>
<keyword evidence="4" id="KW-1133">Transmembrane helix</keyword>
<dbReference type="CDD" id="cd00200">
    <property type="entry name" value="WD40"/>
    <property type="match status" value="2"/>
</dbReference>
<feature type="repeat" description="WD" evidence="3">
    <location>
        <begin position="901"/>
        <end position="934"/>
    </location>
</feature>
<evidence type="ECO:0000256" key="4">
    <source>
        <dbReference type="SAM" id="Phobius"/>
    </source>
</evidence>
<dbReference type="PANTHER" id="PTHR22847">
    <property type="entry name" value="WD40 REPEAT PROTEIN"/>
    <property type="match status" value="1"/>
</dbReference>
<evidence type="ECO:0000313" key="7">
    <source>
        <dbReference type="Proteomes" id="UP000185696"/>
    </source>
</evidence>
<feature type="repeat" description="WD" evidence="3">
    <location>
        <begin position="683"/>
        <end position="724"/>
    </location>
</feature>
<feature type="repeat" description="WD" evidence="3">
    <location>
        <begin position="638"/>
        <end position="679"/>
    </location>
</feature>
<keyword evidence="4" id="KW-0472">Membrane</keyword>
<organism evidence="6 7">
    <name type="scientific">Actinophytocola xinjiangensis</name>
    <dbReference type="NCBI Taxonomy" id="485602"/>
    <lineage>
        <taxon>Bacteria</taxon>
        <taxon>Bacillati</taxon>
        <taxon>Actinomycetota</taxon>
        <taxon>Actinomycetes</taxon>
        <taxon>Pseudonocardiales</taxon>
        <taxon>Pseudonocardiaceae</taxon>
    </lineage>
</organism>
<dbReference type="Proteomes" id="UP000185696">
    <property type="component" value="Unassembled WGS sequence"/>
</dbReference>
<reference evidence="6 7" key="1">
    <citation type="submission" date="2016-12" db="EMBL/GenBank/DDBJ databases">
        <title>The draft genome sequence of Actinophytocola xinjiangensis.</title>
        <authorList>
            <person name="Wang W."/>
            <person name="Yuan L."/>
        </authorList>
    </citation>
    <scope>NUCLEOTIDE SEQUENCE [LARGE SCALE GENOMIC DNA]</scope>
    <source>
        <strain evidence="6 7">CGMCC 4.4663</strain>
    </source>
</reference>
<dbReference type="InterPro" id="IPR020472">
    <property type="entry name" value="WD40_PAC1"/>
</dbReference>
<protein>
    <recommendedName>
        <fullName evidence="5">Novel STAND NTPase 1 domain-containing protein</fullName>
    </recommendedName>
</protein>
<dbReference type="InterPro" id="IPR019775">
    <property type="entry name" value="WD40_repeat_CS"/>
</dbReference>
<feature type="repeat" description="WD" evidence="3">
    <location>
        <begin position="812"/>
        <end position="853"/>
    </location>
</feature>
<evidence type="ECO:0000256" key="3">
    <source>
        <dbReference type="PROSITE-ProRule" id="PRU00221"/>
    </source>
</evidence>
<evidence type="ECO:0000259" key="5">
    <source>
        <dbReference type="Pfam" id="PF20703"/>
    </source>
</evidence>
<feature type="repeat" description="WD" evidence="3">
    <location>
        <begin position="503"/>
        <end position="534"/>
    </location>
</feature>
<dbReference type="SMART" id="SM00320">
    <property type="entry name" value="WD40"/>
    <property type="match status" value="14"/>
</dbReference>
<keyword evidence="2" id="KW-0677">Repeat</keyword>
<comment type="caution">
    <text evidence="6">The sequence shown here is derived from an EMBL/GenBank/DDBJ whole genome shotgun (WGS) entry which is preliminary data.</text>
</comment>
<feature type="repeat" description="WD" evidence="3">
    <location>
        <begin position="565"/>
        <end position="591"/>
    </location>
</feature>
<feature type="repeat" description="WD" evidence="3">
    <location>
        <begin position="946"/>
        <end position="990"/>
    </location>
</feature>
<feature type="domain" description="Novel STAND NTPase 1" evidence="5">
    <location>
        <begin position="1"/>
        <end position="362"/>
    </location>
</feature>
<dbReference type="SUPFAM" id="SSF50978">
    <property type="entry name" value="WD40 repeat-like"/>
    <property type="match status" value="3"/>
</dbReference>
<name>A0A7Z0WNH2_9PSEU</name>
<keyword evidence="7" id="KW-1185">Reference proteome</keyword>
<dbReference type="PRINTS" id="PR00320">
    <property type="entry name" value="GPROTEINBRPT"/>
</dbReference>
<accession>A0A7Z0WNH2</accession>
<dbReference type="AlphaFoldDB" id="A0A7Z0WNH2"/>
<feature type="repeat" description="WD" evidence="3">
    <location>
        <begin position="774"/>
        <end position="807"/>
    </location>
</feature>
<feature type="repeat" description="WD" evidence="3">
    <location>
        <begin position="1047"/>
        <end position="1079"/>
    </location>
</feature>
<feature type="repeat" description="WD" evidence="3">
    <location>
        <begin position="857"/>
        <end position="898"/>
    </location>
</feature>
<feature type="repeat" description="WD" evidence="3">
    <location>
        <begin position="1083"/>
        <end position="1123"/>
    </location>
</feature>
<proteinExistence type="predicted"/>
<dbReference type="PROSITE" id="PS50294">
    <property type="entry name" value="WD_REPEATS_REGION"/>
    <property type="match status" value="10"/>
</dbReference>
<dbReference type="PROSITE" id="PS50082">
    <property type="entry name" value="WD_REPEATS_2"/>
    <property type="match status" value="13"/>
</dbReference>
<dbReference type="Pfam" id="PF20703">
    <property type="entry name" value="nSTAND1"/>
    <property type="match status" value="1"/>
</dbReference>
<dbReference type="InterPro" id="IPR049052">
    <property type="entry name" value="nSTAND1"/>
</dbReference>
<evidence type="ECO:0000256" key="2">
    <source>
        <dbReference type="ARBA" id="ARBA00022737"/>
    </source>
</evidence>
<dbReference type="EMBL" id="MSIF01000007">
    <property type="protein sequence ID" value="OLF10306.1"/>
    <property type="molecule type" value="Genomic_DNA"/>
</dbReference>
<dbReference type="Gene3D" id="2.130.10.10">
    <property type="entry name" value="YVTN repeat-like/Quinoprotein amine dehydrogenase"/>
    <property type="match status" value="5"/>
</dbReference>
<dbReference type="InterPro" id="IPR015943">
    <property type="entry name" value="WD40/YVTN_repeat-like_dom_sf"/>
</dbReference>
<evidence type="ECO:0000256" key="1">
    <source>
        <dbReference type="ARBA" id="ARBA00022574"/>
    </source>
</evidence>
<keyword evidence="4" id="KW-0812">Transmembrane</keyword>
<dbReference type="Pfam" id="PF00400">
    <property type="entry name" value="WD40"/>
    <property type="match status" value="12"/>
</dbReference>
<dbReference type="PANTHER" id="PTHR22847:SF637">
    <property type="entry name" value="WD REPEAT DOMAIN 5B"/>
    <property type="match status" value="1"/>
</dbReference>
<feature type="repeat" description="WD" evidence="3">
    <location>
        <begin position="593"/>
        <end position="634"/>
    </location>
</feature>
<dbReference type="PROSITE" id="PS00678">
    <property type="entry name" value="WD_REPEATS_1"/>
    <property type="match status" value="12"/>
</dbReference>